<gene>
    <name evidence="3" type="ORF">BDD14_0332</name>
</gene>
<dbReference type="GO" id="GO:0017057">
    <property type="term" value="F:6-phosphogluconolactonase activity"/>
    <property type="evidence" value="ECO:0007669"/>
    <property type="project" value="TreeGrafter"/>
</dbReference>
<evidence type="ECO:0000313" key="3">
    <source>
        <dbReference type="EMBL" id="RZU39007.1"/>
    </source>
</evidence>
<evidence type="ECO:0000256" key="1">
    <source>
        <dbReference type="ARBA" id="ARBA00005564"/>
    </source>
</evidence>
<dbReference type="EMBL" id="SHKW01000001">
    <property type="protein sequence ID" value="RZU39007.1"/>
    <property type="molecule type" value="Genomic_DNA"/>
</dbReference>
<dbReference type="SUPFAM" id="SSF75011">
    <property type="entry name" value="3-carboxy-cis,cis-mucoante lactonizing enzyme"/>
    <property type="match status" value="1"/>
</dbReference>
<dbReference type="Gene3D" id="2.130.10.10">
    <property type="entry name" value="YVTN repeat-like/Quinoprotein amine dehydrogenase"/>
    <property type="match status" value="1"/>
</dbReference>
<dbReference type="InterPro" id="IPR050282">
    <property type="entry name" value="Cycloisomerase_2"/>
</dbReference>
<comment type="caution">
    <text evidence="3">The sequence shown here is derived from an EMBL/GenBank/DDBJ whole genome shotgun (WGS) entry which is preliminary data.</text>
</comment>
<dbReference type="PANTHER" id="PTHR30344:SF1">
    <property type="entry name" value="6-PHOSPHOGLUCONOLACTONASE"/>
    <property type="match status" value="1"/>
</dbReference>
<keyword evidence="2" id="KW-0119">Carbohydrate metabolism</keyword>
<keyword evidence="4" id="KW-1185">Reference proteome</keyword>
<dbReference type="Proteomes" id="UP000292958">
    <property type="component" value="Unassembled WGS sequence"/>
</dbReference>
<dbReference type="AlphaFoldDB" id="A0A4Q7YN33"/>
<evidence type="ECO:0000256" key="2">
    <source>
        <dbReference type="ARBA" id="ARBA00022526"/>
    </source>
</evidence>
<dbReference type="Pfam" id="PF10282">
    <property type="entry name" value="Lactonase"/>
    <property type="match status" value="1"/>
</dbReference>
<keyword evidence="2" id="KW-0313">Glucose metabolism</keyword>
<evidence type="ECO:0000313" key="4">
    <source>
        <dbReference type="Proteomes" id="UP000292958"/>
    </source>
</evidence>
<dbReference type="PANTHER" id="PTHR30344">
    <property type="entry name" value="6-PHOSPHOGLUCONOLACTONASE-RELATED"/>
    <property type="match status" value="1"/>
</dbReference>
<dbReference type="GO" id="GO:0006006">
    <property type="term" value="P:glucose metabolic process"/>
    <property type="evidence" value="ECO:0007669"/>
    <property type="project" value="UniProtKB-KW"/>
</dbReference>
<protein>
    <submittedName>
        <fullName evidence="3">6-phosphogluconolactonase</fullName>
    </submittedName>
</protein>
<comment type="similarity">
    <text evidence="1">Belongs to the cycloisomerase 2 family.</text>
</comment>
<proteinExistence type="inferred from homology"/>
<dbReference type="InterPro" id="IPR015943">
    <property type="entry name" value="WD40/YVTN_repeat-like_dom_sf"/>
</dbReference>
<reference evidence="3 4" key="1">
    <citation type="submission" date="2019-02" db="EMBL/GenBank/DDBJ databases">
        <title>Genomic Encyclopedia of Archaeal and Bacterial Type Strains, Phase II (KMG-II): from individual species to whole genera.</title>
        <authorList>
            <person name="Goeker M."/>
        </authorList>
    </citation>
    <scope>NUCLEOTIDE SEQUENCE [LARGE SCALE GENOMIC DNA]</scope>
    <source>
        <strain evidence="3 4">DSM 18101</strain>
    </source>
</reference>
<dbReference type="InterPro" id="IPR019405">
    <property type="entry name" value="Lactonase_7-beta_prop"/>
</dbReference>
<sequence>MSTTTRRHFIQNSAILALGAHSWSAQTKLRRQNSLLLVGTMTAAPSTSRGIYAYDFDAATGELKQIGLAAETESPTFLAVSPAETAVYSVNEVRQFHDHPTGSISGFSLNRKIAAMTPVNQVTSMGGGPTHIAMDKTGRCVFVANYGGGSVASFLVDRDGNLSEAVSFFQYTADTAKHERRPHAHRVTVSPDNRFLLVNDLGLDVIHIYRLDAATAKLTPHDPPLWRASPGYGPRALQFHPNGKWVYCVNELKPTVNLLGWDSSQGTLTTLQDVSLVPEGYQGKAAPADIVFDKSTRFAYVASRLDDFMATFAVSPETGRLTFLEKTTCGGQRPRHLTLDPSGRWLLVANQDSNNIAVFARSEKTGHLAETGKSLPLDRPMCLIFI</sequence>
<name>A0A4Q7YN33_9BACT</name>
<dbReference type="RefSeq" id="WP_130417285.1">
    <property type="nucleotide sequence ID" value="NZ_SHKW01000001.1"/>
</dbReference>
<dbReference type="OrthoDB" id="9790815at2"/>
<organism evidence="3 4">
    <name type="scientific">Edaphobacter modestus</name>
    <dbReference type="NCBI Taxonomy" id="388466"/>
    <lineage>
        <taxon>Bacteria</taxon>
        <taxon>Pseudomonadati</taxon>
        <taxon>Acidobacteriota</taxon>
        <taxon>Terriglobia</taxon>
        <taxon>Terriglobales</taxon>
        <taxon>Acidobacteriaceae</taxon>
        <taxon>Edaphobacter</taxon>
    </lineage>
</organism>
<accession>A0A4Q7YN33</accession>